<keyword evidence="8 12" id="KW-1133">Transmembrane helix</keyword>
<evidence type="ECO:0000256" key="11">
    <source>
        <dbReference type="ARBA" id="ARBA00023180"/>
    </source>
</evidence>
<dbReference type="GO" id="GO:0032755">
    <property type="term" value="P:positive regulation of interleukin-6 production"/>
    <property type="evidence" value="ECO:0007669"/>
    <property type="project" value="TreeGrafter"/>
</dbReference>
<evidence type="ECO:0000256" key="10">
    <source>
        <dbReference type="ARBA" id="ARBA00023170"/>
    </source>
</evidence>
<evidence type="ECO:0000256" key="7">
    <source>
        <dbReference type="ARBA" id="ARBA00022753"/>
    </source>
</evidence>
<evidence type="ECO:0000256" key="2">
    <source>
        <dbReference type="ARBA" id="ARBA00004370"/>
    </source>
</evidence>
<reference evidence="14" key="5">
    <citation type="submission" date="2025-09" db="UniProtKB">
        <authorList>
            <consortium name="Ensembl"/>
        </authorList>
    </citation>
    <scope>IDENTIFICATION</scope>
</reference>
<dbReference type="Pfam" id="PF00560">
    <property type="entry name" value="LRR_1"/>
    <property type="match status" value="2"/>
</dbReference>
<dbReference type="InterPro" id="IPR001611">
    <property type="entry name" value="Leu-rich_rpt"/>
</dbReference>
<dbReference type="GO" id="GO:0005768">
    <property type="term" value="C:endosome"/>
    <property type="evidence" value="ECO:0007669"/>
    <property type="project" value="UniProtKB-SubCell"/>
</dbReference>
<dbReference type="Gene3D" id="3.80.10.10">
    <property type="entry name" value="Ribonuclease Inhibitor"/>
    <property type="match status" value="1"/>
</dbReference>
<evidence type="ECO:0000256" key="8">
    <source>
        <dbReference type="ARBA" id="ARBA00022989"/>
    </source>
</evidence>
<dbReference type="GO" id="GO:0005886">
    <property type="term" value="C:plasma membrane"/>
    <property type="evidence" value="ECO:0007669"/>
    <property type="project" value="TreeGrafter"/>
</dbReference>
<evidence type="ECO:0000256" key="1">
    <source>
        <dbReference type="ARBA" id="ARBA00004177"/>
    </source>
</evidence>
<proteinExistence type="predicted"/>
<reference evidence="14" key="3">
    <citation type="submission" date="2020-05" db="EMBL/GenBank/DDBJ databases">
        <title>Electrophorus electricus (electric eel) genome, fEleEle1, primary haplotype.</title>
        <authorList>
            <person name="Myers G."/>
            <person name="Meyer A."/>
            <person name="Fedrigo O."/>
            <person name="Formenti G."/>
            <person name="Rhie A."/>
            <person name="Tracey A."/>
            <person name="Sims Y."/>
            <person name="Jarvis E.D."/>
        </authorList>
    </citation>
    <scope>NUCLEOTIDE SEQUENCE [LARGE SCALE GENOMIC DNA]</scope>
</reference>
<keyword evidence="6" id="KW-0677">Repeat</keyword>
<dbReference type="PANTHER" id="PTHR47410:SF5">
    <property type="entry name" value="TOLL-LIKE RECEPTOR 3"/>
    <property type="match status" value="1"/>
</dbReference>
<dbReference type="Ensembl" id="ENSEEET00000016162.2">
    <property type="protein sequence ID" value="ENSEEEP00000015976.2"/>
    <property type="gene ID" value="ENSEEEG00000007906.2"/>
</dbReference>
<dbReference type="GO" id="GO:0007249">
    <property type="term" value="P:canonical NF-kappaB signal transduction"/>
    <property type="evidence" value="ECO:0007669"/>
    <property type="project" value="TreeGrafter"/>
</dbReference>
<evidence type="ECO:0000256" key="12">
    <source>
        <dbReference type="SAM" id="Phobius"/>
    </source>
</evidence>
<evidence type="ECO:0000256" key="5">
    <source>
        <dbReference type="ARBA" id="ARBA00022729"/>
    </source>
</evidence>
<evidence type="ECO:0000256" key="9">
    <source>
        <dbReference type="ARBA" id="ARBA00023136"/>
    </source>
</evidence>
<keyword evidence="3" id="KW-0433">Leucine-rich repeat</keyword>
<feature type="transmembrane region" description="Helical" evidence="12">
    <location>
        <begin position="231"/>
        <end position="251"/>
    </location>
</feature>
<dbReference type="SUPFAM" id="SSF52058">
    <property type="entry name" value="L domain-like"/>
    <property type="match status" value="1"/>
</dbReference>
<reference evidence="14" key="4">
    <citation type="submission" date="2025-08" db="UniProtKB">
        <authorList>
            <consortium name="Ensembl"/>
        </authorList>
    </citation>
    <scope>IDENTIFICATION</scope>
</reference>
<keyword evidence="10" id="KW-0675">Receptor</keyword>
<feature type="signal peptide" evidence="13">
    <location>
        <begin position="1"/>
        <end position="25"/>
    </location>
</feature>
<reference evidence="15" key="2">
    <citation type="journal article" date="2017" name="Sci. Adv.">
        <title>A tail of two voltages: Proteomic comparison of the three electric organs of the electric eel.</title>
        <authorList>
            <person name="Traeger L.L."/>
            <person name="Sabat G."/>
            <person name="Barrett-Wilt G.A."/>
            <person name="Wells G.B."/>
            <person name="Sussman M.R."/>
        </authorList>
    </citation>
    <scope>NUCLEOTIDE SEQUENCE [LARGE SCALE GENOMIC DNA]</scope>
</reference>
<dbReference type="InterPro" id="IPR003591">
    <property type="entry name" value="Leu-rich_rpt_typical-subtyp"/>
</dbReference>
<protein>
    <recommendedName>
        <fullName evidence="16">LRRCT domain-containing protein</fullName>
    </recommendedName>
</protein>
<dbReference type="Pfam" id="PF13855">
    <property type="entry name" value="LRR_8"/>
    <property type="match status" value="1"/>
</dbReference>
<sequence>MAFVVGIFFLCGILSILYLVSKGRSERCECPVATVLTRFPSSLLNGTCCLNFTGSLFNHVPWAAVNYATELKILDLSFCNLTQIDSITVGSTPSSLQELYLGQNQLTTVPHDFLSDAYSLQVLDLGNNLLEDLPADFLQNAKSLRVLLLSGNRLHSLPSSVLRPSLQQLDLEDNPWACTCSLVEELQGAPRRNFSTLEGLVGNLTCVSPQSMTGRSVWSVQAREVCRLPGLTALFIVLPLLLLLGLVLCWCCGKSPLCNLTCNSCNQCGFSFCVHWCLHMHVML</sequence>
<keyword evidence="11" id="KW-0325">Glycoprotein</keyword>
<keyword evidence="5 13" id="KW-0732">Signal</keyword>
<keyword evidence="4 12" id="KW-0812">Transmembrane</keyword>
<dbReference type="AlphaFoldDB" id="A0A4W4EXD7"/>
<evidence type="ECO:0000256" key="3">
    <source>
        <dbReference type="ARBA" id="ARBA00022614"/>
    </source>
</evidence>
<name>A0A4W4EXD7_ELEEL</name>
<dbReference type="OMA" id="CCLNFTG"/>
<dbReference type="STRING" id="8005.ENSEEEP00000015976"/>
<dbReference type="SMART" id="SM00369">
    <property type="entry name" value="LRR_TYP"/>
    <property type="match status" value="3"/>
</dbReference>
<dbReference type="GO" id="GO:0002224">
    <property type="term" value="P:toll-like receptor signaling pathway"/>
    <property type="evidence" value="ECO:0007669"/>
    <property type="project" value="TreeGrafter"/>
</dbReference>
<dbReference type="Proteomes" id="UP000314983">
    <property type="component" value="Chromosome 15"/>
</dbReference>
<keyword evidence="9 12" id="KW-0472">Membrane</keyword>
<evidence type="ECO:0000256" key="4">
    <source>
        <dbReference type="ARBA" id="ARBA00022692"/>
    </source>
</evidence>
<dbReference type="PROSITE" id="PS51450">
    <property type="entry name" value="LRR"/>
    <property type="match status" value="2"/>
</dbReference>
<accession>A0A4W4EXD7</accession>
<evidence type="ECO:0000313" key="14">
    <source>
        <dbReference type="Ensembl" id="ENSEEEP00000015976.2"/>
    </source>
</evidence>
<dbReference type="InterPro" id="IPR032675">
    <property type="entry name" value="LRR_dom_sf"/>
</dbReference>
<dbReference type="PANTHER" id="PTHR47410">
    <property type="entry name" value="TOLL-LIKE RECEPTOR 7-RELATED"/>
    <property type="match status" value="1"/>
</dbReference>
<dbReference type="GO" id="GO:0038187">
    <property type="term" value="F:pattern recognition receptor activity"/>
    <property type="evidence" value="ECO:0007669"/>
    <property type="project" value="TreeGrafter"/>
</dbReference>
<evidence type="ECO:0008006" key="16">
    <source>
        <dbReference type="Google" id="ProtNLM"/>
    </source>
</evidence>
<reference evidence="15" key="1">
    <citation type="journal article" date="2014" name="Science">
        <title>Nonhuman genetics. Genomic basis for the convergent evolution of electric organs.</title>
        <authorList>
            <person name="Gallant J.R."/>
            <person name="Traeger L.L."/>
            <person name="Volkening J.D."/>
            <person name="Moffett H."/>
            <person name="Chen P.H."/>
            <person name="Novina C.D."/>
            <person name="Phillips G.N.Jr."/>
            <person name="Anand R."/>
            <person name="Wells G.B."/>
            <person name="Pinch M."/>
            <person name="Guth R."/>
            <person name="Unguez G.A."/>
            <person name="Albert J.S."/>
            <person name="Zakon H.H."/>
            <person name="Samanta M.P."/>
            <person name="Sussman M.R."/>
        </authorList>
    </citation>
    <scope>NUCLEOTIDE SEQUENCE [LARGE SCALE GENOMIC DNA]</scope>
</reference>
<dbReference type="GeneTree" id="ENSGT00940000164586"/>
<organism evidence="14 15">
    <name type="scientific">Electrophorus electricus</name>
    <name type="common">Electric eel</name>
    <name type="synonym">Gymnotus electricus</name>
    <dbReference type="NCBI Taxonomy" id="8005"/>
    <lineage>
        <taxon>Eukaryota</taxon>
        <taxon>Metazoa</taxon>
        <taxon>Chordata</taxon>
        <taxon>Craniata</taxon>
        <taxon>Vertebrata</taxon>
        <taxon>Euteleostomi</taxon>
        <taxon>Actinopterygii</taxon>
        <taxon>Neopterygii</taxon>
        <taxon>Teleostei</taxon>
        <taxon>Ostariophysi</taxon>
        <taxon>Gymnotiformes</taxon>
        <taxon>Gymnotoidei</taxon>
        <taxon>Gymnotidae</taxon>
        <taxon>Electrophorus</taxon>
    </lineage>
</organism>
<evidence type="ECO:0000256" key="6">
    <source>
        <dbReference type="ARBA" id="ARBA00022737"/>
    </source>
</evidence>
<comment type="subcellular location">
    <subcellularLocation>
        <location evidence="1">Endosome</location>
    </subcellularLocation>
    <subcellularLocation>
        <location evidence="2">Membrane</location>
    </subcellularLocation>
</comment>
<feature type="chain" id="PRO_5045076305" description="LRRCT domain-containing protein" evidence="13">
    <location>
        <begin position="26"/>
        <end position="284"/>
    </location>
</feature>
<dbReference type="GO" id="GO:0051607">
    <property type="term" value="P:defense response to virus"/>
    <property type="evidence" value="ECO:0007669"/>
    <property type="project" value="TreeGrafter"/>
</dbReference>
<evidence type="ECO:0000256" key="13">
    <source>
        <dbReference type="SAM" id="SignalP"/>
    </source>
</evidence>
<keyword evidence="15" id="KW-1185">Reference proteome</keyword>
<evidence type="ECO:0000313" key="15">
    <source>
        <dbReference type="Proteomes" id="UP000314983"/>
    </source>
</evidence>
<keyword evidence="7" id="KW-0967">Endosome</keyword>